<keyword evidence="3" id="KW-1185">Reference proteome</keyword>
<comment type="caution">
    <text evidence="2">The sequence shown here is derived from an EMBL/GenBank/DDBJ whole genome shotgun (WGS) entry which is preliminary data.</text>
</comment>
<feature type="region of interest" description="Disordered" evidence="1">
    <location>
        <begin position="550"/>
        <end position="591"/>
    </location>
</feature>
<dbReference type="OrthoDB" id="5648094at2"/>
<dbReference type="Proteomes" id="UP000054742">
    <property type="component" value="Unassembled WGS sequence"/>
</dbReference>
<feature type="compositionally biased region" description="Basic and acidic residues" evidence="1">
    <location>
        <begin position="551"/>
        <end position="560"/>
    </location>
</feature>
<feature type="compositionally biased region" description="Basic and acidic residues" evidence="1">
    <location>
        <begin position="570"/>
        <end position="580"/>
    </location>
</feature>
<dbReference type="AlphaFoldDB" id="A0A0W0SV00"/>
<dbReference type="STRING" id="29422.Lbru_0013"/>
<gene>
    <name evidence="2" type="ORF">Lbru_0013</name>
</gene>
<evidence type="ECO:0000256" key="1">
    <source>
        <dbReference type="SAM" id="MobiDB-lite"/>
    </source>
</evidence>
<evidence type="ECO:0000313" key="3">
    <source>
        <dbReference type="Proteomes" id="UP000054742"/>
    </source>
</evidence>
<dbReference type="EMBL" id="LNXV01000001">
    <property type="protein sequence ID" value="KTC87195.1"/>
    <property type="molecule type" value="Genomic_DNA"/>
</dbReference>
<proteinExistence type="predicted"/>
<name>A0A0W0SV00_9GAMM</name>
<protein>
    <submittedName>
        <fullName evidence="2">Uncharacterized protein</fullName>
    </submittedName>
</protein>
<accession>A0A0W0SV00</accession>
<dbReference type="PATRIC" id="fig|29422.6.peg.13"/>
<feature type="compositionally biased region" description="Polar residues" evidence="1">
    <location>
        <begin position="581"/>
        <end position="591"/>
    </location>
</feature>
<evidence type="ECO:0000313" key="2">
    <source>
        <dbReference type="EMBL" id="KTC87195.1"/>
    </source>
</evidence>
<sequence>MKIYAYVDGQLKFNLDIPVPFEKLNNSGKDYYGIKGSQELLIVYKQVEEQLNKLFTPNESVPPLEQLNLDEINLNDYLIKKYPQLQQLELRANDDSYYSSTKDLFGKQYGYPLVWLNCNKYNHYVTSDSKNHQWERCIYGSKLNSLDKIGSLISYFKENKEDSFYQNSVWINNLKNSFTDNLLIQNRKGSNVSAQIAQMEDFQSEKNFALYENKDKNQITYITSNFQTALKDCLGQLDGSKTVKILFPIDVSNEKYAHVIMGSITLTKPEDITQCNITIYDALTSDPFAAQEKKELAIIQEQVAEIFQQQAPNIQFTTTTGIHNMKYQLPLQTHCGRFVMTWMAAEVAGLDIKKLSNYYEPFNYIFGQTAKNEMSFDSSYSRNAPDVALINFKKELEVFLSERTLEFSKQWTSKGKEDLDITRTLLDLISNIEQHGNILVSQELIKKLATLSPYVDNNLKLKNIIDSGMANLGLGSLNSFLSQAQSPDFKFSARTNIALQYQELDKRIEERQKDLLMSFDDEEEEFRDKNELEDEFDFIDITEDQLASDIRPSKKLEEQVRLTTQSLDNQEDKKESKENLGKTNQTPIPVK</sequence>
<dbReference type="RefSeq" id="WP_058440138.1">
    <property type="nucleotide sequence ID" value="NZ_CAAAHU010000017.1"/>
</dbReference>
<organism evidence="2 3">
    <name type="scientific">Legionella brunensis</name>
    <dbReference type="NCBI Taxonomy" id="29422"/>
    <lineage>
        <taxon>Bacteria</taxon>
        <taxon>Pseudomonadati</taxon>
        <taxon>Pseudomonadota</taxon>
        <taxon>Gammaproteobacteria</taxon>
        <taxon>Legionellales</taxon>
        <taxon>Legionellaceae</taxon>
        <taxon>Legionella</taxon>
    </lineage>
</organism>
<reference evidence="2 3" key="1">
    <citation type="submission" date="2015-11" db="EMBL/GenBank/DDBJ databases">
        <title>Genomic analysis of 38 Legionella species identifies large and diverse effector repertoires.</title>
        <authorList>
            <person name="Burstein D."/>
            <person name="Amaro F."/>
            <person name="Zusman T."/>
            <person name="Lifshitz Z."/>
            <person name="Cohen O."/>
            <person name="Gilbert J.A."/>
            <person name="Pupko T."/>
            <person name="Shuman H.A."/>
            <person name="Segal G."/>
        </authorList>
    </citation>
    <scope>NUCLEOTIDE SEQUENCE [LARGE SCALE GENOMIC DNA]</scope>
    <source>
        <strain evidence="2 3">ATCC 43878</strain>
    </source>
</reference>